<dbReference type="AlphaFoldDB" id="A0A0C3BNM1"/>
<feature type="region of interest" description="Disordered" evidence="1">
    <location>
        <begin position="198"/>
        <end position="218"/>
    </location>
</feature>
<dbReference type="Proteomes" id="UP000054166">
    <property type="component" value="Unassembled WGS sequence"/>
</dbReference>
<evidence type="ECO:0000313" key="2">
    <source>
        <dbReference type="EMBL" id="KIM78927.1"/>
    </source>
</evidence>
<sequence>MGLFGFIFGSSPTADAGEKDVKNLEDCEALIAPKVETEQHPSSRFSTSVDVSEPSPLSPSDASPKKPSSSVAKETDKDHFTGGTIPSPVTRGFSFHSLAFISNGNGVKPALSTVQEHKKEVKASAAFFRRRAKIPKADKRATESALIVRSLIIGQSPTHPALSQTSNGFSMPQLSKVKSQLMQPKTANKVIAQLRVLSASDRKPNREKSGAKDKPVGPVHAVCLDTTDVEAEKRHFSRLTQEDSVEELAAESSSPTIANASIDKLANMFKDMHVISLVMTPDFGLGQPGDGHGILSGAIPTAETIINGVEQITPQLMALGLATGNAFLPDHKGVYPPTDRISVLTYWWGLEVVLPVSTLHYLSTTQSIAHTMINLLTALSTMNGGVREILPFVRYISQFIDFEFNAIQSQNRGQGVVCAATWIMPAAMVPRPWDFAPPPQPTKGSDDKPAGSTDPRAEMLRQSQAAEMVSYSPGSRPSDSRPSDSTVRAALP</sequence>
<accession>A0A0C3BNM1</accession>
<feature type="compositionally biased region" description="Low complexity" evidence="1">
    <location>
        <begin position="52"/>
        <end position="70"/>
    </location>
</feature>
<dbReference type="HOGENOM" id="CLU_028832_1_1_1"/>
<dbReference type="OrthoDB" id="2434934at2759"/>
<feature type="compositionally biased region" description="Basic and acidic residues" evidence="1">
    <location>
        <begin position="444"/>
        <end position="459"/>
    </location>
</feature>
<feature type="region of interest" description="Disordered" evidence="1">
    <location>
        <begin position="32"/>
        <end position="86"/>
    </location>
</feature>
<dbReference type="InParanoid" id="A0A0C3BNM1"/>
<dbReference type="EMBL" id="KN833013">
    <property type="protein sequence ID" value="KIM78927.1"/>
    <property type="molecule type" value="Genomic_DNA"/>
</dbReference>
<protein>
    <submittedName>
        <fullName evidence="2">Uncharacterized protein</fullName>
    </submittedName>
</protein>
<evidence type="ECO:0000256" key="1">
    <source>
        <dbReference type="SAM" id="MobiDB-lite"/>
    </source>
</evidence>
<organism evidence="2 3">
    <name type="scientific">Piloderma croceum (strain F 1598)</name>
    <dbReference type="NCBI Taxonomy" id="765440"/>
    <lineage>
        <taxon>Eukaryota</taxon>
        <taxon>Fungi</taxon>
        <taxon>Dikarya</taxon>
        <taxon>Basidiomycota</taxon>
        <taxon>Agaricomycotina</taxon>
        <taxon>Agaricomycetes</taxon>
        <taxon>Agaricomycetidae</taxon>
        <taxon>Atheliales</taxon>
        <taxon>Atheliaceae</taxon>
        <taxon>Piloderma</taxon>
    </lineage>
</organism>
<feature type="compositionally biased region" description="Basic and acidic residues" evidence="1">
    <location>
        <begin position="200"/>
        <end position="215"/>
    </location>
</feature>
<keyword evidence="3" id="KW-1185">Reference proteome</keyword>
<gene>
    <name evidence="2" type="ORF">PILCRDRAFT_824051</name>
</gene>
<proteinExistence type="predicted"/>
<reference evidence="2 3" key="1">
    <citation type="submission" date="2014-04" db="EMBL/GenBank/DDBJ databases">
        <authorList>
            <consortium name="DOE Joint Genome Institute"/>
            <person name="Kuo A."/>
            <person name="Tarkka M."/>
            <person name="Buscot F."/>
            <person name="Kohler A."/>
            <person name="Nagy L.G."/>
            <person name="Floudas D."/>
            <person name="Copeland A."/>
            <person name="Barry K.W."/>
            <person name="Cichocki N."/>
            <person name="Veneault-Fourrey C."/>
            <person name="LaButti K."/>
            <person name="Lindquist E.A."/>
            <person name="Lipzen A."/>
            <person name="Lundell T."/>
            <person name="Morin E."/>
            <person name="Murat C."/>
            <person name="Sun H."/>
            <person name="Tunlid A."/>
            <person name="Henrissat B."/>
            <person name="Grigoriev I.V."/>
            <person name="Hibbett D.S."/>
            <person name="Martin F."/>
            <person name="Nordberg H.P."/>
            <person name="Cantor M.N."/>
            <person name="Hua S.X."/>
        </authorList>
    </citation>
    <scope>NUCLEOTIDE SEQUENCE [LARGE SCALE GENOMIC DNA]</scope>
    <source>
        <strain evidence="2 3">F 1598</strain>
    </source>
</reference>
<name>A0A0C3BNM1_PILCF</name>
<evidence type="ECO:0000313" key="3">
    <source>
        <dbReference type="Proteomes" id="UP000054166"/>
    </source>
</evidence>
<reference evidence="3" key="2">
    <citation type="submission" date="2015-01" db="EMBL/GenBank/DDBJ databases">
        <title>Evolutionary Origins and Diversification of the Mycorrhizal Mutualists.</title>
        <authorList>
            <consortium name="DOE Joint Genome Institute"/>
            <consortium name="Mycorrhizal Genomics Consortium"/>
            <person name="Kohler A."/>
            <person name="Kuo A."/>
            <person name="Nagy L.G."/>
            <person name="Floudas D."/>
            <person name="Copeland A."/>
            <person name="Barry K.W."/>
            <person name="Cichocki N."/>
            <person name="Veneault-Fourrey C."/>
            <person name="LaButti K."/>
            <person name="Lindquist E.A."/>
            <person name="Lipzen A."/>
            <person name="Lundell T."/>
            <person name="Morin E."/>
            <person name="Murat C."/>
            <person name="Riley R."/>
            <person name="Ohm R."/>
            <person name="Sun H."/>
            <person name="Tunlid A."/>
            <person name="Henrissat B."/>
            <person name="Grigoriev I.V."/>
            <person name="Hibbett D.S."/>
            <person name="Martin F."/>
        </authorList>
    </citation>
    <scope>NUCLEOTIDE SEQUENCE [LARGE SCALE GENOMIC DNA]</scope>
    <source>
        <strain evidence="3">F 1598</strain>
    </source>
</reference>
<feature type="region of interest" description="Disordered" evidence="1">
    <location>
        <begin position="433"/>
        <end position="492"/>
    </location>
</feature>